<dbReference type="PANTHER" id="PTHR13481">
    <property type="entry name" value="SREBP REGULATING GENE PROTEIN"/>
    <property type="match status" value="1"/>
</dbReference>
<dbReference type="Proteomes" id="UP001432027">
    <property type="component" value="Unassembled WGS sequence"/>
</dbReference>
<dbReference type="EMBL" id="BTSX01000003">
    <property type="protein sequence ID" value="GMS87483.1"/>
    <property type="molecule type" value="Genomic_DNA"/>
</dbReference>
<dbReference type="PANTHER" id="PTHR13481:SF0">
    <property type="entry name" value="SREBP REGULATING GENE PROTEIN"/>
    <property type="match status" value="1"/>
</dbReference>
<keyword evidence="5" id="KW-0472">Membrane</keyword>
<evidence type="ECO:0000256" key="6">
    <source>
        <dbReference type="ARBA" id="ARBA00023180"/>
    </source>
</evidence>
<keyword evidence="2" id="KW-0812">Transmembrane</keyword>
<dbReference type="AlphaFoldDB" id="A0AAV5SWI2"/>
<comment type="similarity">
    <text evidence="7">Belongs to the SPRING family.</text>
</comment>
<evidence type="ECO:0000256" key="8">
    <source>
        <dbReference type="ARBA" id="ARBA00023485"/>
    </source>
</evidence>
<organism evidence="9 10">
    <name type="scientific">Pristionchus entomophagus</name>
    <dbReference type="NCBI Taxonomy" id="358040"/>
    <lineage>
        <taxon>Eukaryota</taxon>
        <taxon>Metazoa</taxon>
        <taxon>Ecdysozoa</taxon>
        <taxon>Nematoda</taxon>
        <taxon>Chromadorea</taxon>
        <taxon>Rhabditida</taxon>
        <taxon>Rhabditina</taxon>
        <taxon>Diplogasteromorpha</taxon>
        <taxon>Diplogasteroidea</taxon>
        <taxon>Neodiplogasteridae</taxon>
        <taxon>Pristionchus</taxon>
    </lineage>
</organism>
<comment type="caution">
    <text evidence="9">The sequence shown here is derived from an EMBL/GenBank/DDBJ whole genome shotgun (WGS) entry which is preliminary data.</text>
</comment>
<evidence type="ECO:0000256" key="4">
    <source>
        <dbReference type="ARBA" id="ARBA00023034"/>
    </source>
</evidence>
<evidence type="ECO:0000256" key="1">
    <source>
        <dbReference type="ARBA" id="ARBA00004194"/>
    </source>
</evidence>
<dbReference type="InterPro" id="IPR019352">
    <property type="entry name" value="SPRING1"/>
</dbReference>
<keyword evidence="4" id="KW-0333">Golgi apparatus</keyword>
<comment type="subcellular location">
    <subcellularLocation>
        <location evidence="1">Golgi apparatus membrane</location>
        <topology evidence="1">Single-pass membrane protein</topology>
    </subcellularLocation>
</comment>
<reference evidence="9" key="1">
    <citation type="submission" date="2023-10" db="EMBL/GenBank/DDBJ databases">
        <title>Genome assembly of Pristionchus species.</title>
        <authorList>
            <person name="Yoshida K."/>
            <person name="Sommer R.J."/>
        </authorList>
    </citation>
    <scope>NUCLEOTIDE SEQUENCE</scope>
    <source>
        <strain evidence="9">RS0144</strain>
    </source>
</reference>
<evidence type="ECO:0000313" key="10">
    <source>
        <dbReference type="Proteomes" id="UP001432027"/>
    </source>
</evidence>
<sequence>RSRNRAAAAAMNASAESGRVEAAASAPSRRRLLARAVRVLAPSPARALLLAAASLTMCYVMLYCPSTWDTMTGWITSDAEAAMLDRYRSVARRQIQWMREEGELIEGGAGGLMGAEGANATERCRNTVQGAARVADDRGFVCDRADVEASGCCAAASATRSRFACDACRVAASPPDGAAAAAASECCDDFESCVSCCMRPDQKEALLRVLDTTRGHRLRAILSARDQFELCSALCRTSSLSVRHENKYRDERAKHCFVHDESGV</sequence>
<dbReference type="GO" id="GO:0000139">
    <property type="term" value="C:Golgi membrane"/>
    <property type="evidence" value="ECO:0007669"/>
    <property type="project" value="UniProtKB-SubCell"/>
</dbReference>
<dbReference type="Pfam" id="PF10218">
    <property type="entry name" value="SPRING1"/>
    <property type="match status" value="1"/>
</dbReference>
<evidence type="ECO:0000256" key="3">
    <source>
        <dbReference type="ARBA" id="ARBA00022989"/>
    </source>
</evidence>
<proteinExistence type="inferred from homology"/>
<keyword evidence="6" id="KW-0325">Glycoprotein</keyword>
<feature type="non-terminal residue" evidence="9">
    <location>
        <position position="1"/>
    </location>
</feature>
<evidence type="ECO:0000256" key="2">
    <source>
        <dbReference type="ARBA" id="ARBA00022692"/>
    </source>
</evidence>
<accession>A0AAV5SWI2</accession>
<evidence type="ECO:0000256" key="5">
    <source>
        <dbReference type="ARBA" id="ARBA00023136"/>
    </source>
</evidence>
<dbReference type="GO" id="GO:2000640">
    <property type="term" value="P:positive regulation of SREBP signaling pathway"/>
    <property type="evidence" value="ECO:0007669"/>
    <property type="project" value="InterPro"/>
</dbReference>
<protein>
    <recommendedName>
        <fullName evidence="8">SREBP regulating gene protein</fullName>
    </recommendedName>
</protein>
<evidence type="ECO:0000256" key="7">
    <source>
        <dbReference type="ARBA" id="ARBA00023461"/>
    </source>
</evidence>
<keyword evidence="3" id="KW-1133">Transmembrane helix</keyword>
<keyword evidence="10" id="KW-1185">Reference proteome</keyword>
<name>A0AAV5SWI2_9BILA</name>
<gene>
    <name evidence="9" type="ORF">PENTCL1PPCAC_9658</name>
</gene>
<evidence type="ECO:0000313" key="9">
    <source>
        <dbReference type="EMBL" id="GMS87483.1"/>
    </source>
</evidence>